<sequence>MIKYKKETYEINVPASEWKKIKNDILKQAITKGLKVAPEEIKNHASAMILKEKTRHYIKQILDPDKKNVPVGGPYIDYIEQNNEFKAVVDFIYYPNEQIKKLDYKNLKIDYKTPTITQKDFDAIFEEFKSNYPITKEVKNRPIAPKDVVSLNLKGTKDNQIVDEQKNVKLQALPSNNFSINSELIGKNIGEIFTLNDPSNVFWTIEIISATYDETIQVTDETFVKLEEQNINSLAELKDEFEFNFKKELYSRELLKYYELCADKIVEQNIIEFSPEFITETMQKIIQSEMRPGGLAQDIKSAFEFDTQKPNHLEIKNLAQASAKKKTASMLLIQAIQNDFEFNVSDELVQKQIDFIQKIHNRSPQSLSFESLRNIIKQQLTILKLMALIDPENAKIFTKALKITE</sequence>
<keyword evidence="2" id="KW-1185">Reference proteome</keyword>
<dbReference type="GO" id="GO:0015031">
    <property type="term" value="P:protein transport"/>
    <property type="evidence" value="ECO:0007669"/>
    <property type="project" value="InterPro"/>
</dbReference>
<name>A0A4P6MQT3_9BACT</name>
<accession>A0A4P6MQT3</accession>
<evidence type="ECO:0000313" key="2">
    <source>
        <dbReference type="Proteomes" id="UP000289326"/>
    </source>
</evidence>
<dbReference type="GO" id="GO:0006457">
    <property type="term" value="P:protein folding"/>
    <property type="evidence" value="ECO:0007669"/>
    <property type="project" value="InterPro"/>
</dbReference>
<dbReference type="KEGG" id="mphi:EG856_00515"/>
<dbReference type="AlphaFoldDB" id="A0A4P6MQT3"/>
<dbReference type="Proteomes" id="UP000289326">
    <property type="component" value="Chromosome"/>
</dbReference>
<dbReference type="InterPro" id="IPR027304">
    <property type="entry name" value="Trigger_fact/SurA_dom_sf"/>
</dbReference>
<dbReference type="NCBIfam" id="NF045969">
    <property type="entry name" value="trig_like_plasma"/>
    <property type="match status" value="1"/>
</dbReference>
<dbReference type="InterPro" id="IPR037041">
    <property type="entry name" value="Trigger_fac_C_sf"/>
</dbReference>
<dbReference type="RefSeq" id="WP_130429197.1">
    <property type="nucleotide sequence ID" value="NZ_CP034841.1"/>
</dbReference>
<dbReference type="OrthoDB" id="394684at2"/>
<dbReference type="EMBL" id="CP034841">
    <property type="protein sequence ID" value="QBF34419.1"/>
    <property type="molecule type" value="Genomic_DNA"/>
</dbReference>
<evidence type="ECO:0000313" key="1">
    <source>
        <dbReference type="EMBL" id="QBF34419.1"/>
    </source>
</evidence>
<proteinExistence type="predicted"/>
<dbReference type="SUPFAM" id="SSF109998">
    <property type="entry name" value="Triger factor/SurA peptide-binding domain-like"/>
    <property type="match status" value="1"/>
</dbReference>
<gene>
    <name evidence="1" type="ORF">EG856_00515</name>
</gene>
<evidence type="ECO:0008006" key="3">
    <source>
        <dbReference type="Google" id="ProtNLM"/>
    </source>
</evidence>
<organism evidence="1 2">
    <name type="scientific">Mycoplasmopsis phocirhinis</name>
    <dbReference type="NCBI Taxonomy" id="142650"/>
    <lineage>
        <taxon>Bacteria</taxon>
        <taxon>Bacillati</taxon>
        <taxon>Mycoplasmatota</taxon>
        <taxon>Mycoplasmoidales</taxon>
        <taxon>Metamycoplasmataceae</taxon>
        <taxon>Mycoplasmopsis</taxon>
    </lineage>
</organism>
<reference evidence="1 2" key="1">
    <citation type="submission" date="2019-01" db="EMBL/GenBank/DDBJ databases">
        <title>Complete sequence and annotation of the Mycoplasma phocirhinis strain 852T genome.</title>
        <authorList>
            <person name="Frasca S.Jr."/>
            <person name="Kutish G.F."/>
            <person name="Castellanos Gell J."/>
            <person name="Michaels D.L."/>
            <person name="Brown D.R."/>
        </authorList>
    </citation>
    <scope>NUCLEOTIDE SEQUENCE [LARGE SCALE GENOMIC DNA]</scope>
    <source>
        <strain evidence="1 2">852</strain>
    </source>
</reference>
<protein>
    <recommendedName>
        <fullName evidence="3">Trigger factor</fullName>
    </recommendedName>
</protein>
<dbReference type="Gene3D" id="1.10.3120.10">
    <property type="entry name" value="Trigger factor, C-terminal domain"/>
    <property type="match status" value="1"/>
</dbReference>